<keyword evidence="4" id="KW-0472">Membrane</keyword>
<protein>
    <submittedName>
        <fullName evidence="6">DnaJ domain-containing protein</fullName>
    </submittedName>
</protein>
<keyword evidence="4" id="KW-0812">Transmembrane</keyword>
<accession>A0ABW4JPF1</accession>
<evidence type="ECO:0000256" key="1">
    <source>
        <dbReference type="ARBA" id="ARBA00022705"/>
    </source>
</evidence>
<evidence type="ECO:0000256" key="4">
    <source>
        <dbReference type="SAM" id="Phobius"/>
    </source>
</evidence>
<gene>
    <name evidence="6" type="ORF">ACFSB2_18825</name>
</gene>
<evidence type="ECO:0000256" key="2">
    <source>
        <dbReference type="ARBA" id="ARBA00023016"/>
    </source>
</evidence>
<sequence>MDHDEGQVIHVCPFCRTMNRVNPEKLHQAVCGMCKNRLDATYYDIFGISQDDSLHDLKHRYHALTKMWHPDKNPGDMHAAEVFKSINHAYRILSDPHARRTYDLTLKKHEVAQIEHESREPDHPNKEIDDKQFQLNLMLVLMIVCALVMIFIALVLVRQVR</sequence>
<dbReference type="Gene3D" id="2.30.30.380">
    <property type="entry name" value="Zn-finger domain of Sec23/24"/>
    <property type="match status" value="1"/>
</dbReference>
<dbReference type="PANTHER" id="PTHR44360:SF1">
    <property type="entry name" value="DNAJ HOMOLOG SUBFAMILY B MEMBER 9"/>
    <property type="match status" value="1"/>
</dbReference>
<dbReference type="PROSITE" id="PS50076">
    <property type="entry name" value="DNAJ_2"/>
    <property type="match status" value="1"/>
</dbReference>
<evidence type="ECO:0000313" key="6">
    <source>
        <dbReference type="EMBL" id="MFD1676732.1"/>
    </source>
</evidence>
<dbReference type="EMBL" id="JBHUCX010000075">
    <property type="protein sequence ID" value="MFD1676732.1"/>
    <property type="molecule type" value="Genomic_DNA"/>
</dbReference>
<dbReference type="SUPFAM" id="SSF46565">
    <property type="entry name" value="Chaperone J-domain"/>
    <property type="match status" value="1"/>
</dbReference>
<evidence type="ECO:0000256" key="3">
    <source>
        <dbReference type="ARBA" id="ARBA00023186"/>
    </source>
</evidence>
<dbReference type="Gene3D" id="1.10.287.110">
    <property type="entry name" value="DnaJ domain"/>
    <property type="match status" value="1"/>
</dbReference>
<keyword evidence="1" id="KW-0235">DNA replication</keyword>
<keyword evidence="7" id="KW-1185">Reference proteome</keyword>
<feature type="domain" description="J" evidence="5">
    <location>
        <begin position="41"/>
        <end position="106"/>
    </location>
</feature>
<dbReference type="PANTHER" id="PTHR44360">
    <property type="entry name" value="DNAJ HOMOLOG SUBFAMILY B MEMBER 9"/>
    <property type="match status" value="1"/>
</dbReference>
<keyword evidence="2" id="KW-0346">Stress response</keyword>
<dbReference type="InterPro" id="IPR051948">
    <property type="entry name" value="Hsp70_co-chaperone_J-domain"/>
</dbReference>
<dbReference type="Pfam" id="PF00226">
    <property type="entry name" value="DnaJ"/>
    <property type="match status" value="1"/>
</dbReference>
<proteinExistence type="predicted"/>
<feature type="transmembrane region" description="Helical" evidence="4">
    <location>
        <begin position="135"/>
        <end position="157"/>
    </location>
</feature>
<dbReference type="Proteomes" id="UP001597079">
    <property type="component" value="Unassembled WGS sequence"/>
</dbReference>
<dbReference type="InterPro" id="IPR036869">
    <property type="entry name" value="J_dom_sf"/>
</dbReference>
<evidence type="ECO:0000259" key="5">
    <source>
        <dbReference type="PROSITE" id="PS50076"/>
    </source>
</evidence>
<comment type="caution">
    <text evidence="6">The sequence shown here is derived from an EMBL/GenBank/DDBJ whole genome shotgun (WGS) entry which is preliminary data.</text>
</comment>
<dbReference type="InterPro" id="IPR001623">
    <property type="entry name" value="DnaJ_domain"/>
</dbReference>
<dbReference type="CDD" id="cd06257">
    <property type="entry name" value="DnaJ"/>
    <property type="match status" value="1"/>
</dbReference>
<organism evidence="6 7">
    <name type="scientific">Alicyclobacillus fodiniaquatilis</name>
    <dbReference type="NCBI Taxonomy" id="1661150"/>
    <lineage>
        <taxon>Bacteria</taxon>
        <taxon>Bacillati</taxon>
        <taxon>Bacillota</taxon>
        <taxon>Bacilli</taxon>
        <taxon>Bacillales</taxon>
        <taxon>Alicyclobacillaceae</taxon>
        <taxon>Alicyclobacillus</taxon>
    </lineage>
</organism>
<name>A0ABW4JPF1_9BACL</name>
<dbReference type="RefSeq" id="WP_377944641.1">
    <property type="nucleotide sequence ID" value="NZ_JBHUCX010000075.1"/>
</dbReference>
<dbReference type="PRINTS" id="PR00625">
    <property type="entry name" value="JDOMAIN"/>
</dbReference>
<reference evidence="7" key="1">
    <citation type="journal article" date="2019" name="Int. J. Syst. Evol. Microbiol.">
        <title>The Global Catalogue of Microorganisms (GCM) 10K type strain sequencing project: providing services to taxonomists for standard genome sequencing and annotation.</title>
        <authorList>
            <consortium name="The Broad Institute Genomics Platform"/>
            <consortium name="The Broad Institute Genome Sequencing Center for Infectious Disease"/>
            <person name="Wu L."/>
            <person name="Ma J."/>
        </authorList>
    </citation>
    <scope>NUCLEOTIDE SEQUENCE [LARGE SCALE GENOMIC DNA]</scope>
    <source>
        <strain evidence="7">CGMCC 1.12286</strain>
    </source>
</reference>
<keyword evidence="3" id="KW-0143">Chaperone</keyword>
<evidence type="ECO:0000313" key="7">
    <source>
        <dbReference type="Proteomes" id="UP001597079"/>
    </source>
</evidence>
<keyword evidence="4" id="KW-1133">Transmembrane helix</keyword>
<dbReference type="SMART" id="SM00271">
    <property type="entry name" value="DnaJ"/>
    <property type="match status" value="1"/>
</dbReference>